<feature type="domain" description="BZIP" evidence="6">
    <location>
        <begin position="357"/>
        <end position="420"/>
    </location>
</feature>
<dbReference type="AlphaFoldDB" id="A0A813Q3V9"/>
<keyword evidence="8" id="KW-1185">Reference proteome</keyword>
<dbReference type="Gene3D" id="1.20.5.170">
    <property type="match status" value="1"/>
</dbReference>
<keyword evidence="3" id="KW-0804">Transcription</keyword>
<dbReference type="OrthoDB" id="5974330at2759"/>
<sequence length="500" mass="58047">MKLDLVSSNDLDLINQNSNLSGFYEPNMESYTVDNVLENCLNNPKRLKTMYSHQTKPQSQNDFLNKALDSTDTFDEIKMNGQLDYQQTTDYSNKYSNQNMCFTSTHQQQTIHQYHQQPQQQYNFTQQQYNSFYPSQYDYNSFQNQPVQNVQSIQAQSITPPPSNTNTPTPIYSNAYQLKNKNFKSSNRCSNLTSLLTKKEMNEDYEKDDNDDEEDDELSDEDTEDEDEFDSMYKNKKQKDLDMENDYEIKHNCLTEQGAYMNSLFNSPSSLSSSSGSKTNKKNSKKSEIKMENTEEVDRVNNLVHTENQNSAQQQHMNNMINSYSLAGIMNDYDLVNLPLRELNKRLRFLPKQMAYNLKKRRRTLKNRKYAQNCRSKRLEQKSEMEIQNSQLKIDLQRMNKLMEKLQHENLVLRNYLNSSSGKSLEDILDKNQMISTSDSTNSCSSLSSSSSSSTPLTPTTPTNCNQLTHLLSLPPVNYNSLHHSHPSQVNNNYNLQINK</sequence>
<dbReference type="InterPro" id="IPR024874">
    <property type="entry name" value="Transcription_factor_Maf_fam"/>
</dbReference>
<feature type="compositionally biased region" description="Basic and acidic residues" evidence="5">
    <location>
        <begin position="285"/>
        <end position="299"/>
    </location>
</feature>
<dbReference type="InterPro" id="IPR004826">
    <property type="entry name" value="bZIP_Maf"/>
</dbReference>
<organism evidence="7 8">
    <name type="scientific">Brachionus calyciflorus</name>
    <dbReference type="NCBI Taxonomy" id="104777"/>
    <lineage>
        <taxon>Eukaryota</taxon>
        <taxon>Metazoa</taxon>
        <taxon>Spiralia</taxon>
        <taxon>Gnathifera</taxon>
        <taxon>Rotifera</taxon>
        <taxon>Eurotatoria</taxon>
        <taxon>Monogononta</taxon>
        <taxon>Pseudotrocha</taxon>
        <taxon>Ploima</taxon>
        <taxon>Brachionidae</taxon>
        <taxon>Brachionus</taxon>
    </lineage>
</organism>
<evidence type="ECO:0000256" key="2">
    <source>
        <dbReference type="ARBA" id="ARBA00023125"/>
    </source>
</evidence>
<dbReference type="PANTHER" id="PTHR10129:SF48">
    <property type="entry name" value="MAF-S, ISOFORM B"/>
    <property type="match status" value="1"/>
</dbReference>
<feature type="coiled-coil region" evidence="4">
    <location>
        <begin position="382"/>
        <end position="409"/>
    </location>
</feature>
<dbReference type="EMBL" id="CAJNOC010000438">
    <property type="protein sequence ID" value="CAF0761627.1"/>
    <property type="molecule type" value="Genomic_DNA"/>
</dbReference>
<proteinExistence type="predicted"/>
<feature type="region of interest" description="Disordered" evidence="5">
    <location>
        <begin position="437"/>
        <end position="462"/>
    </location>
</feature>
<feature type="compositionally biased region" description="Low complexity" evidence="5">
    <location>
        <begin position="265"/>
        <end position="278"/>
    </location>
</feature>
<evidence type="ECO:0000259" key="6">
    <source>
        <dbReference type="PROSITE" id="PS50217"/>
    </source>
</evidence>
<evidence type="ECO:0000256" key="4">
    <source>
        <dbReference type="SAM" id="Coils"/>
    </source>
</evidence>
<feature type="region of interest" description="Disordered" evidence="5">
    <location>
        <begin position="150"/>
        <end position="170"/>
    </location>
</feature>
<dbReference type="PROSITE" id="PS50217">
    <property type="entry name" value="BZIP"/>
    <property type="match status" value="1"/>
</dbReference>
<dbReference type="Pfam" id="PF03131">
    <property type="entry name" value="bZIP_Maf"/>
    <property type="match status" value="1"/>
</dbReference>
<dbReference type="PANTHER" id="PTHR10129">
    <property type="entry name" value="TRANSCRIPTION FACTOR MAF"/>
    <property type="match status" value="1"/>
</dbReference>
<keyword evidence="2" id="KW-0238">DNA-binding</keyword>
<dbReference type="InterPro" id="IPR004827">
    <property type="entry name" value="bZIP"/>
</dbReference>
<evidence type="ECO:0000256" key="1">
    <source>
        <dbReference type="ARBA" id="ARBA00023015"/>
    </source>
</evidence>
<dbReference type="InterPro" id="IPR008917">
    <property type="entry name" value="TF_DNA-bd_sf"/>
</dbReference>
<evidence type="ECO:0000256" key="3">
    <source>
        <dbReference type="ARBA" id="ARBA00023163"/>
    </source>
</evidence>
<dbReference type="Proteomes" id="UP000663879">
    <property type="component" value="Unassembled WGS sequence"/>
</dbReference>
<keyword evidence="4" id="KW-0175">Coiled coil</keyword>
<comment type="caution">
    <text evidence="7">The sequence shown here is derived from an EMBL/GenBank/DDBJ whole genome shotgun (WGS) entry which is preliminary data.</text>
</comment>
<dbReference type="GO" id="GO:0000978">
    <property type="term" value="F:RNA polymerase II cis-regulatory region sequence-specific DNA binding"/>
    <property type="evidence" value="ECO:0007669"/>
    <property type="project" value="TreeGrafter"/>
</dbReference>
<name>A0A813Q3V9_9BILA</name>
<feature type="region of interest" description="Disordered" evidence="5">
    <location>
        <begin position="265"/>
        <end position="299"/>
    </location>
</feature>
<keyword evidence="1" id="KW-0805">Transcription regulation</keyword>
<reference evidence="7" key="1">
    <citation type="submission" date="2021-02" db="EMBL/GenBank/DDBJ databases">
        <authorList>
            <person name="Nowell W R."/>
        </authorList>
    </citation>
    <scope>NUCLEOTIDE SEQUENCE</scope>
    <source>
        <strain evidence="7">Ploen Becks lab</strain>
    </source>
</reference>
<evidence type="ECO:0000313" key="8">
    <source>
        <dbReference type="Proteomes" id="UP000663879"/>
    </source>
</evidence>
<feature type="compositionally biased region" description="Acidic residues" evidence="5">
    <location>
        <begin position="205"/>
        <end position="230"/>
    </location>
</feature>
<accession>A0A813Q3V9</accession>
<dbReference type="GO" id="GO:0005634">
    <property type="term" value="C:nucleus"/>
    <property type="evidence" value="ECO:0007669"/>
    <property type="project" value="TreeGrafter"/>
</dbReference>
<feature type="region of interest" description="Disordered" evidence="5">
    <location>
        <begin position="194"/>
        <end position="237"/>
    </location>
</feature>
<dbReference type="SUPFAM" id="SSF47454">
    <property type="entry name" value="A DNA-binding domain in eukaryotic transcription factors"/>
    <property type="match status" value="1"/>
</dbReference>
<evidence type="ECO:0000256" key="5">
    <source>
        <dbReference type="SAM" id="MobiDB-lite"/>
    </source>
</evidence>
<dbReference type="GO" id="GO:0000981">
    <property type="term" value="F:DNA-binding transcription factor activity, RNA polymerase II-specific"/>
    <property type="evidence" value="ECO:0007669"/>
    <property type="project" value="TreeGrafter"/>
</dbReference>
<protein>
    <recommendedName>
        <fullName evidence="6">BZIP domain-containing protein</fullName>
    </recommendedName>
</protein>
<evidence type="ECO:0000313" key="7">
    <source>
        <dbReference type="EMBL" id="CAF0761627.1"/>
    </source>
</evidence>
<gene>
    <name evidence="7" type="ORF">OXX778_LOCUS4462</name>
</gene>